<dbReference type="KEGG" id="srd:SD10_24590"/>
<evidence type="ECO:0000313" key="3">
    <source>
        <dbReference type="Proteomes" id="UP000033054"/>
    </source>
</evidence>
<organism evidence="2 3">
    <name type="scientific">Spirosoma radiotolerans</name>
    <dbReference type="NCBI Taxonomy" id="1379870"/>
    <lineage>
        <taxon>Bacteria</taxon>
        <taxon>Pseudomonadati</taxon>
        <taxon>Bacteroidota</taxon>
        <taxon>Cytophagia</taxon>
        <taxon>Cytophagales</taxon>
        <taxon>Cytophagaceae</taxon>
        <taxon>Spirosoma</taxon>
    </lineage>
</organism>
<dbReference type="PATRIC" id="fig|1379870.5.peg.5320"/>
<sequence>MNTNTMNTLLSTPRVSRPALASLLHWQEPLATRLRFRHALPGMVANRLLNVELGLYLLAELVPMAPPQVLPDLLTGHGSVYRNRPIWSPRQHRALSQARILLAPYMDRTAWYNALAKYASLPLELRTYNSQGTLRTDVSGYLLRERVGMFAKAVA</sequence>
<evidence type="ECO:0000313" key="2">
    <source>
        <dbReference type="EMBL" id="AKD57603.1"/>
    </source>
</evidence>
<dbReference type="AlphaFoldDB" id="A0A0E3ZYR7"/>
<dbReference type="Proteomes" id="UP000033054">
    <property type="component" value="Chromosome"/>
</dbReference>
<accession>A0A0E3ZYR7</accession>
<dbReference type="HOGENOM" id="CLU_1739386_0_0_10"/>
<dbReference type="EMBL" id="CP010429">
    <property type="protein sequence ID" value="AKD57603.1"/>
    <property type="molecule type" value="Genomic_DNA"/>
</dbReference>
<proteinExistence type="predicted"/>
<evidence type="ECO:0000259" key="1">
    <source>
        <dbReference type="Pfam" id="PF18155"/>
    </source>
</evidence>
<gene>
    <name evidence="2" type="ORF">SD10_24590</name>
</gene>
<protein>
    <recommendedName>
        <fullName evidence="1">pPIWI-RE three-gene island domain-containing protein</fullName>
    </recommendedName>
</protein>
<dbReference type="InterPro" id="IPR055254">
    <property type="entry name" value="pPIWI_RE_Z"/>
</dbReference>
<dbReference type="Pfam" id="PF18155">
    <property type="entry name" value="pPIWI_RE_Z"/>
    <property type="match status" value="1"/>
</dbReference>
<keyword evidence="3" id="KW-1185">Reference proteome</keyword>
<reference evidence="2 3" key="1">
    <citation type="journal article" date="2014" name="Curr. Microbiol.">
        <title>Spirosoma radiotolerans sp. nov., a gamma-radiation-resistant bacterium isolated from gamma ray-irradiated soil.</title>
        <authorList>
            <person name="Lee J.J."/>
            <person name="Srinivasan S."/>
            <person name="Lim S."/>
            <person name="Joe M."/>
            <person name="Im S."/>
            <person name="Bae S.I."/>
            <person name="Park K.R."/>
            <person name="Han J.H."/>
            <person name="Park S.H."/>
            <person name="Joo B.M."/>
            <person name="Park S.J."/>
            <person name="Kim M.K."/>
        </authorList>
    </citation>
    <scope>NUCLEOTIDE SEQUENCE [LARGE SCALE GENOMIC DNA]</scope>
    <source>
        <strain evidence="2 3">DG5A</strain>
    </source>
</reference>
<name>A0A0E3ZYR7_9BACT</name>
<feature type="domain" description="pPIWI-RE three-gene island" evidence="1">
    <location>
        <begin position="42"/>
        <end position="129"/>
    </location>
</feature>